<evidence type="ECO:0000313" key="1">
    <source>
        <dbReference type="EMBL" id="KAI3695840.1"/>
    </source>
</evidence>
<dbReference type="EMBL" id="CM042043">
    <property type="protein sequence ID" value="KAI3695840.1"/>
    <property type="molecule type" value="Genomic_DNA"/>
</dbReference>
<sequence length="95" mass="10595">MNDVIFFLQVGMDRHYQDDHALRRQPKKPSRDSTRPLGLPMGLKGLLHTLNAIVIPTKVLIDPPVLNLHSGGDIRLLINSHVPSNPLVSLGHDHE</sequence>
<evidence type="ECO:0000313" key="2">
    <source>
        <dbReference type="Proteomes" id="UP001056120"/>
    </source>
</evidence>
<reference evidence="1 2" key="2">
    <citation type="journal article" date="2022" name="Mol. Ecol. Resour.">
        <title>The genomes of chicory, endive, great burdock and yacon provide insights into Asteraceae paleo-polyploidization history and plant inulin production.</title>
        <authorList>
            <person name="Fan W."/>
            <person name="Wang S."/>
            <person name="Wang H."/>
            <person name="Wang A."/>
            <person name="Jiang F."/>
            <person name="Liu H."/>
            <person name="Zhao H."/>
            <person name="Xu D."/>
            <person name="Zhang Y."/>
        </authorList>
    </citation>
    <scope>NUCLEOTIDE SEQUENCE [LARGE SCALE GENOMIC DNA]</scope>
    <source>
        <strain evidence="2">cv. Yunnan</strain>
        <tissue evidence="1">Leaves</tissue>
    </source>
</reference>
<accession>A0ACB8ZDS5</accession>
<proteinExistence type="predicted"/>
<comment type="caution">
    <text evidence="1">The sequence shown here is derived from an EMBL/GenBank/DDBJ whole genome shotgun (WGS) entry which is preliminary data.</text>
</comment>
<dbReference type="Proteomes" id="UP001056120">
    <property type="component" value="Linkage Group LG26"/>
</dbReference>
<name>A0ACB8ZDS5_9ASTR</name>
<reference evidence="2" key="1">
    <citation type="journal article" date="2022" name="Mol. Ecol. Resour.">
        <title>The genomes of chicory, endive, great burdock and yacon provide insights into Asteraceae palaeo-polyploidization history and plant inulin production.</title>
        <authorList>
            <person name="Fan W."/>
            <person name="Wang S."/>
            <person name="Wang H."/>
            <person name="Wang A."/>
            <person name="Jiang F."/>
            <person name="Liu H."/>
            <person name="Zhao H."/>
            <person name="Xu D."/>
            <person name="Zhang Y."/>
        </authorList>
    </citation>
    <scope>NUCLEOTIDE SEQUENCE [LARGE SCALE GENOMIC DNA]</scope>
    <source>
        <strain evidence="2">cv. Yunnan</strain>
    </source>
</reference>
<organism evidence="1 2">
    <name type="scientific">Smallanthus sonchifolius</name>
    <dbReference type="NCBI Taxonomy" id="185202"/>
    <lineage>
        <taxon>Eukaryota</taxon>
        <taxon>Viridiplantae</taxon>
        <taxon>Streptophyta</taxon>
        <taxon>Embryophyta</taxon>
        <taxon>Tracheophyta</taxon>
        <taxon>Spermatophyta</taxon>
        <taxon>Magnoliopsida</taxon>
        <taxon>eudicotyledons</taxon>
        <taxon>Gunneridae</taxon>
        <taxon>Pentapetalae</taxon>
        <taxon>asterids</taxon>
        <taxon>campanulids</taxon>
        <taxon>Asterales</taxon>
        <taxon>Asteraceae</taxon>
        <taxon>Asteroideae</taxon>
        <taxon>Heliantheae alliance</taxon>
        <taxon>Millerieae</taxon>
        <taxon>Smallanthus</taxon>
    </lineage>
</organism>
<protein>
    <submittedName>
        <fullName evidence="1">Uncharacterized protein</fullName>
    </submittedName>
</protein>
<gene>
    <name evidence="1" type="ORF">L1987_78842</name>
</gene>
<keyword evidence="2" id="KW-1185">Reference proteome</keyword>